<dbReference type="AlphaFoldDB" id="A0A8S9PS74"/>
<sequence length="70" mass="8067">MEEEEEEEEEGKSTVHGASLDTAPLIFSDSYGEPYERIDRFTLSCLTYYSFHVSLASDIKKLMSLFFCDQ</sequence>
<comment type="caution">
    <text evidence="1">The sequence shown here is derived from an EMBL/GenBank/DDBJ whole genome shotgun (WGS) entry which is preliminary data.</text>
</comment>
<dbReference type="Proteomes" id="UP000712600">
    <property type="component" value="Unassembled WGS sequence"/>
</dbReference>
<protein>
    <submittedName>
        <fullName evidence="1">Uncharacterized protein</fullName>
    </submittedName>
</protein>
<gene>
    <name evidence="1" type="ORF">F2Q69_00046984</name>
</gene>
<reference evidence="1" key="1">
    <citation type="submission" date="2019-12" db="EMBL/GenBank/DDBJ databases">
        <title>Genome sequencing and annotation of Brassica cretica.</title>
        <authorList>
            <person name="Studholme D.J."/>
            <person name="Sarris P."/>
        </authorList>
    </citation>
    <scope>NUCLEOTIDE SEQUENCE</scope>
    <source>
        <strain evidence="1">PFS-109/04</strain>
        <tissue evidence="1">Leaf</tissue>
    </source>
</reference>
<evidence type="ECO:0000313" key="2">
    <source>
        <dbReference type="Proteomes" id="UP000712600"/>
    </source>
</evidence>
<name>A0A8S9PS74_BRACR</name>
<proteinExistence type="predicted"/>
<organism evidence="1 2">
    <name type="scientific">Brassica cretica</name>
    <name type="common">Mustard</name>
    <dbReference type="NCBI Taxonomy" id="69181"/>
    <lineage>
        <taxon>Eukaryota</taxon>
        <taxon>Viridiplantae</taxon>
        <taxon>Streptophyta</taxon>
        <taxon>Embryophyta</taxon>
        <taxon>Tracheophyta</taxon>
        <taxon>Spermatophyta</taxon>
        <taxon>Magnoliopsida</taxon>
        <taxon>eudicotyledons</taxon>
        <taxon>Gunneridae</taxon>
        <taxon>Pentapetalae</taxon>
        <taxon>rosids</taxon>
        <taxon>malvids</taxon>
        <taxon>Brassicales</taxon>
        <taxon>Brassicaceae</taxon>
        <taxon>Brassiceae</taxon>
        <taxon>Brassica</taxon>
    </lineage>
</organism>
<accession>A0A8S9PS74</accession>
<dbReference type="EMBL" id="QGKX02001347">
    <property type="protein sequence ID" value="KAF3524158.1"/>
    <property type="molecule type" value="Genomic_DNA"/>
</dbReference>
<evidence type="ECO:0000313" key="1">
    <source>
        <dbReference type="EMBL" id="KAF3524158.1"/>
    </source>
</evidence>